<name>A0A5N6NCF4_9ASTR</name>
<reference evidence="2 3" key="1">
    <citation type="submission" date="2019-05" db="EMBL/GenBank/DDBJ databases">
        <title>Mikania micrantha, genome provides insights into the molecular mechanism of rapid growth.</title>
        <authorList>
            <person name="Liu B."/>
        </authorList>
    </citation>
    <scope>NUCLEOTIDE SEQUENCE [LARGE SCALE GENOMIC DNA]</scope>
    <source>
        <strain evidence="2">NLD-2019</strain>
        <tissue evidence="2">Leaf</tissue>
    </source>
</reference>
<evidence type="ECO:0000256" key="1">
    <source>
        <dbReference type="SAM" id="MobiDB-lite"/>
    </source>
</evidence>
<comment type="caution">
    <text evidence="2">The sequence shown here is derived from an EMBL/GenBank/DDBJ whole genome shotgun (WGS) entry which is preliminary data.</text>
</comment>
<organism evidence="2 3">
    <name type="scientific">Mikania micrantha</name>
    <name type="common">bitter vine</name>
    <dbReference type="NCBI Taxonomy" id="192012"/>
    <lineage>
        <taxon>Eukaryota</taxon>
        <taxon>Viridiplantae</taxon>
        <taxon>Streptophyta</taxon>
        <taxon>Embryophyta</taxon>
        <taxon>Tracheophyta</taxon>
        <taxon>Spermatophyta</taxon>
        <taxon>Magnoliopsida</taxon>
        <taxon>eudicotyledons</taxon>
        <taxon>Gunneridae</taxon>
        <taxon>Pentapetalae</taxon>
        <taxon>asterids</taxon>
        <taxon>campanulids</taxon>
        <taxon>Asterales</taxon>
        <taxon>Asteraceae</taxon>
        <taxon>Asteroideae</taxon>
        <taxon>Heliantheae alliance</taxon>
        <taxon>Eupatorieae</taxon>
        <taxon>Mikania</taxon>
    </lineage>
</organism>
<evidence type="ECO:0000313" key="2">
    <source>
        <dbReference type="EMBL" id="KAD4584920.1"/>
    </source>
</evidence>
<gene>
    <name evidence="2" type="ORF">E3N88_22521</name>
</gene>
<keyword evidence="3" id="KW-1185">Reference proteome</keyword>
<proteinExistence type="predicted"/>
<evidence type="ECO:0000313" key="3">
    <source>
        <dbReference type="Proteomes" id="UP000326396"/>
    </source>
</evidence>
<feature type="region of interest" description="Disordered" evidence="1">
    <location>
        <begin position="103"/>
        <end position="125"/>
    </location>
</feature>
<protein>
    <submittedName>
        <fullName evidence="2">Uncharacterized protein</fullName>
    </submittedName>
</protein>
<accession>A0A5N6NCF4</accession>
<dbReference type="Proteomes" id="UP000326396">
    <property type="component" value="Linkage Group LG2"/>
</dbReference>
<dbReference type="OrthoDB" id="1736678at2759"/>
<dbReference type="EMBL" id="SZYD01000012">
    <property type="protein sequence ID" value="KAD4584920.1"/>
    <property type="molecule type" value="Genomic_DNA"/>
</dbReference>
<dbReference type="AlphaFoldDB" id="A0A5N6NCF4"/>
<sequence>MTSQDNVVEHLSHAISSSSGGFEELNADNLHQDKGKDIILSPAFECYESPIRNQECLQSLDYLDSIIPKCLGFLSVLPNLKNGKVLLHINTLDVSCSNPEGIRNKGTGKSRRIGSSFERSAEKPQKAPRLCRTCFKYVTDHDSRNCKKKNPDSNTST</sequence>